<comment type="caution">
    <text evidence="2">The sequence shown here is derived from an EMBL/GenBank/DDBJ whole genome shotgun (WGS) entry which is preliminary data.</text>
</comment>
<evidence type="ECO:0000313" key="3">
    <source>
        <dbReference type="Proteomes" id="UP000236642"/>
    </source>
</evidence>
<dbReference type="CDD" id="cd07432">
    <property type="entry name" value="PHP_HisPPase"/>
    <property type="match status" value="1"/>
</dbReference>
<dbReference type="GO" id="GO:0004534">
    <property type="term" value="F:5'-3' RNA exonuclease activity"/>
    <property type="evidence" value="ECO:0007669"/>
    <property type="project" value="TreeGrafter"/>
</dbReference>
<dbReference type="SMART" id="SM00481">
    <property type="entry name" value="POLIIIAc"/>
    <property type="match status" value="1"/>
</dbReference>
<reference evidence="3" key="1">
    <citation type="submission" date="2017-09" db="EMBL/GenBank/DDBJ databases">
        <title>Metaegenomics of thermophilic ammonia-oxidizing enrichment culture.</title>
        <authorList>
            <person name="Kato S."/>
            <person name="Suzuki K."/>
        </authorList>
    </citation>
    <scope>NUCLEOTIDE SEQUENCE [LARGE SCALE GENOMIC DNA]</scope>
</reference>
<dbReference type="Pfam" id="PF13263">
    <property type="entry name" value="PHP_C"/>
    <property type="match status" value="1"/>
</dbReference>
<organism evidence="2 3">
    <name type="scientific">Candidatus Thermoflexus japonica</name>
    <dbReference type="NCBI Taxonomy" id="2035417"/>
    <lineage>
        <taxon>Bacteria</taxon>
        <taxon>Bacillati</taxon>
        <taxon>Chloroflexota</taxon>
        <taxon>Thermoflexia</taxon>
        <taxon>Thermoflexales</taxon>
        <taxon>Thermoflexaceae</taxon>
        <taxon>Thermoflexus</taxon>
    </lineage>
</organism>
<proteinExistence type="predicted"/>
<accession>A0A2H5Y3X2</accession>
<dbReference type="Proteomes" id="UP000236642">
    <property type="component" value="Unassembled WGS sequence"/>
</dbReference>
<name>A0A2H5Y3X2_9CHLR</name>
<sequence>MWRVELHAHTACSPDSLVSLEDFLAACRRKGLDRVAVTDHNTIEGALRLKERAPDLIIVGEEIRTREGEVLAYFIEREIPKGLPLLETIDRIREQGGVVALPHPCDRARGSAVGRKIAEAVLPIVDAVEVFNARCVFPGDNACAAALAARFGKPGFSGSDAHTLWELGRAWTALPPFEGAAGFRQALRQARPTRRLSPFWVHLLSAWAKWRRARRRVRD</sequence>
<dbReference type="InterPro" id="IPR003141">
    <property type="entry name" value="Pol/His_phosphatase_N"/>
</dbReference>
<evidence type="ECO:0000259" key="1">
    <source>
        <dbReference type="SMART" id="SM00481"/>
    </source>
</evidence>
<feature type="domain" description="Polymerase/histidinol phosphatase N-terminal" evidence="1">
    <location>
        <begin position="4"/>
        <end position="67"/>
    </location>
</feature>
<dbReference type="GO" id="GO:0035312">
    <property type="term" value="F:5'-3' DNA exonuclease activity"/>
    <property type="evidence" value="ECO:0007669"/>
    <property type="project" value="TreeGrafter"/>
</dbReference>
<gene>
    <name evidence="2" type="ORF">HRbin22_00378</name>
</gene>
<dbReference type="InterPro" id="IPR052018">
    <property type="entry name" value="PHP_domain"/>
</dbReference>
<dbReference type="Pfam" id="PF02811">
    <property type="entry name" value="PHP"/>
    <property type="match status" value="1"/>
</dbReference>
<evidence type="ECO:0000313" key="2">
    <source>
        <dbReference type="EMBL" id="GBD08145.1"/>
    </source>
</evidence>
<dbReference type="InterPro" id="IPR004013">
    <property type="entry name" value="PHP_dom"/>
</dbReference>
<dbReference type="PANTHER" id="PTHR42924">
    <property type="entry name" value="EXONUCLEASE"/>
    <property type="match status" value="1"/>
</dbReference>
<dbReference type="AlphaFoldDB" id="A0A2H5Y3X2"/>
<dbReference type="SUPFAM" id="SSF89550">
    <property type="entry name" value="PHP domain-like"/>
    <property type="match status" value="1"/>
</dbReference>
<dbReference type="PANTHER" id="PTHR42924:SF3">
    <property type="entry name" value="POLYMERASE_HISTIDINOL PHOSPHATASE N-TERMINAL DOMAIN-CONTAINING PROTEIN"/>
    <property type="match status" value="1"/>
</dbReference>
<dbReference type="EMBL" id="BEHY01000004">
    <property type="protein sequence ID" value="GBD08145.1"/>
    <property type="molecule type" value="Genomic_DNA"/>
</dbReference>
<dbReference type="Gene3D" id="3.20.20.140">
    <property type="entry name" value="Metal-dependent hydrolases"/>
    <property type="match status" value="1"/>
</dbReference>
<protein>
    <recommendedName>
        <fullName evidence="1">Polymerase/histidinol phosphatase N-terminal domain-containing protein</fullName>
    </recommendedName>
</protein>
<dbReference type="InterPro" id="IPR016195">
    <property type="entry name" value="Pol/histidinol_Pase-like"/>
</dbReference>